<dbReference type="GO" id="GO:0015250">
    <property type="term" value="F:water channel activity"/>
    <property type="evidence" value="ECO:0007669"/>
    <property type="project" value="TreeGrafter"/>
</dbReference>
<dbReference type="NCBIfam" id="TIGR00861">
    <property type="entry name" value="MIP"/>
    <property type="match status" value="1"/>
</dbReference>
<dbReference type="PANTHER" id="PTHR19139">
    <property type="entry name" value="AQUAPORIN TRANSPORTER"/>
    <property type="match status" value="1"/>
</dbReference>
<evidence type="ECO:0000256" key="2">
    <source>
        <dbReference type="ARBA" id="ARBA00006175"/>
    </source>
</evidence>
<evidence type="ECO:0000313" key="11">
    <source>
        <dbReference type="Proteomes" id="UP000316292"/>
    </source>
</evidence>
<evidence type="ECO:0000313" key="10">
    <source>
        <dbReference type="EMBL" id="TMQ49587.1"/>
    </source>
</evidence>
<dbReference type="Gene3D" id="1.20.1080.10">
    <property type="entry name" value="Glycerol uptake facilitator protein"/>
    <property type="match status" value="1"/>
</dbReference>
<comment type="similarity">
    <text evidence="2 8">Belongs to the MIP/aquaporin (TC 1.A.8) family.</text>
</comment>
<dbReference type="InterPro" id="IPR022357">
    <property type="entry name" value="MIP_CS"/>
</dbReference>
<dbReference type="InterPro" id="IPR034294">
    <property type="entry name" value="Aquaporin_transptr"/>
</dbReference>
<keyword evidence="6 9" id="KW-1133">Transmembrane helix</keyword>
<dbReference type="SUPFAM" id="SSF81338">
    <property type="entry name" value="Aquaporin-like"/>
    <property type="match status" value="1"/>
</dbReference>
<evidence type="ECO:0000256" key="4">
    <source>
        <dbReference type="ARBA" id="ARBA00022475"/>
    </source>
</evidence>
<dbReference type="Pfam" id="PF00230">
    <property type="entry name" value="MIP"/>
    <property type="match status" value="1"/>
</dbReference>
<keyword evidence="5 8" id="KW-0812">Transmembrane</keyword>
<feature type="transmembrane region" description="Helical" evidence="9">
    <location>
        <begin position="83"/>
        <end position="105"/>
    </location>
</feature>
<evidence type="ECO:0000256" key="6">
    <source>
        <dbReference type="ARBA" id="ARBA00022989"/>
    </source>
</evidence>
<evidence type="ECO:0000256" key="7">
    <source>
        <dbReference type="ARBA" id="ARBA00023136"/>
    </source>
</evidence>
<evidence type="ECO:0000256" key="5">
    <source>
        <dbReference type="ARBA" id="ARBA00022692"/>
    </source>
</evidence>
<protein>
    <submittedName>
        <fullName evidence="10">Aquaporin</fullName>
    </submittedName>
</protein>
<dbReference type="GO" id="GO:0005886">
    <property type="term" value="C:plasma membrane"/>
    <property type="evidence" value="ECO:0007669"/>
    <property type="project" value="UniProtKB-SubCell"/>
</dbReference>
<feature type="transmembrane region" description="Helical" evidence="9">
    <location>
        <begin position="198"/>
        <end position="215"/>
    </location>
</feature>
<proteinExistence type="inferred from homology"/>
<dbReference type="PROSITE" id="PS00221">
    <property type="entry name" value="MIP"/>
    <property type="match status" value="1"/>
</dbReference>
<feature type="transmembrane region" description="Helical" evidence="9">
    <location>
        <begin position="154"/>
        <end position="178"/>
    </location>
</feature>
<dbReference type="PANTHER" id="PTHR19139:SF199">
    <property type="entry name" value="MIP17260P"/>
    <property type="match status" value="1"/>
</dbReference>
<evidence type="ECO:0000256" key="9">
    <source>
        <dbReference type="SAM" id="Phobius"/>
    </source>
</evidence>
<evidence type="ECO:0000256" key="3">
    <source>
        <dbReference type="ARBA" id="ARBA00022448"/>
    </source>
</evidence>
<comment type="subcellular location">
    <subcellularLocation>
        <location evidence="1">Cell membrane</location>
        <topology evidence="1">Multi-pass membrane protein</topology>
    </subcellularLocation>
</comment>
<evidence type="ECO:0000256" key="8">
    <source>
        <dbReference type="RuleBase" id="RU000477"/>
    </source>
</evidence>
<feature type="transmembrane region" description="Helical" evidence="9">
    <location>
        <begin position="125"/>
        <end position="147"/>
    </location>
</feature>
<keyword evidence="3 8" id="KW-0813">Transport</keyword>
<feature type="transmembrane region" description="Helical" evidence="9">
    <location>
        <begin position="33"/>
        <end position="55"/>
    </location>
</feature>
<sequence length="224" mass="23563">MIQGARSLLAEAIGTFGLVFFGVGAILQQQATQSLGTTGIALAHGGAIMIAIYAFGHISDGHFNPAVSFGMWVTRRISIQKMLSYWVAQLLGACMAAWIVSAIYQGGPVDVHLGTPLIDPTIGPMTGFAIEAILTFFLVTVVFGVAVDTRAHSSLAGLAIGFTITADILMGGTLTGAAMNPARAFGPALVSHYWQDQWLYWAGPLAGAGAAAILYDRFFLARRA</sequence>
<dbReference type="EMBL" id="VBOR01000055">
    <property type="protein sequence ID" value="TMQ49587.1"/>
    <property type="molecule type" value="Genomic_DNA"/>
</dbReference>
<evidence type="ECO:0000256" key="1">
    <source>
        <dbReference type="ARBA" id="ARBA00004651"/>
    </source>
</evidence>
<gene>
    <name evidence="10" type="ORF">E6K71_04405</name>
</gene>
<dbReference type="InterPro" id="IPR023271">
    <property type="entry name" value="Aquaporin-like"/>
</dbReference>
<dbReference type="Proteomes" id="UP000316292">
    <property type="component" value="Unassembled WGS sequence"/>
</dbReference>
<comment type="caution">
    <text evidence="10">The sequence shown here is derived from an EMBL/GenBank/DDBJ whole genome shotgun (WGS) entry which is preliminary data.</text>
</comment>
<accession>A0A538SDX8</accession>
<keyword evidence="7 9" id="KW-0472">Membrane</keyword>
<name>A0A538SDX8_UNCEI</name>
<organism evidence="10 11">
    <name type="scientific">Eiseniibacteriota bacterium</name>
    <dbReference type="NCBI Taxonomy" id="2212470"/>
    <lineage>
        <taxon>Bacteria</taxon>
        <taxon>Candidatus Eiseniibacteriota</taxon>
    </lineage>
</organism>
<reference evidence="10 11" key="1">
    <citation type="journal article" date="2019" name="Nat. Microbiol.">
        <title>Mediterranean grassland soil C-N compound turnover is dependent on rainfall and depth, and is mediated by genomically divergent microorganisms.</title>
        <authorList>
            <person name="Diamond S."/>
            <person name="Andeer P.F."/>
            <person name="Li Z."/>
            <person name="Crits-Christoph A."/>
            <person name="Burstein D."/>
            <person name="Anantharaman K."/>
            <person name="Lane K.R."/>
            <person name="Thomas B.C."/>
            <person name="Pan C."/>
            <person name="Northen T.R."/>
            <person name="Banfield J.F."/>
        </authorList>
    </citation>
    <scope>NUCLEOTIDE SEQUENCE [LARGE SCALE GENOMIC DNA]</scope>
    <source>
        <strain evidence="10">WS_1</strain>
    </source>
</reference>
<dbReference type="AlphaFoldDB" id="A0A538SDX8"/>
<keyword evidence="4" id="KW-1003">Cell membrane</keyword>
<dbReference type="InterPro" id="IPR000425">
    <property type="entry name" value="MIP"/>
</dbReference>
<dbReference type="PRINTS" id="PR00783">
    <property type="entry name" value="MINTRINSICP"/>
</dbReference>
<feature type="transmembrane region" description="Helical" evidence="9">
    <location>
        <begin position="7"/>
        <end position="27"/>
    </location>
</feature>